<evidence type="ECO:0000313" key="3">
    <source>
        <dbReference type="EMBL" id="CAB4731671.1"/>
    </source>
</evidence>
<dbReference type="NCBIfam" id="TIGR03936">
    <property type="entry name" value="sam_1_link_chp"/>
    <property type="match status" value="1"/>
</dbReference>
<evidence type="ECO:0000313" key="5">
    <source>
        <dbReference type="EMBL" id="CAB4970411.1"/>
    </source>
</evidence>
<dbReference type="EMBL" id="CAEZYK010000093">
    <property type="protein sequence ID" value="CAB4731671.1"/>
    <property type="molecule type" value="Genomic_DNA"/>
</dbReference>
<proteinExistence type="predicted"/>
<dbReference type="EMBL" id="CAFBMM010000020">
    <property type="protein sequence ID" value="CAB4903029.1"/>
    <property type="molecule type" value="Genomic_DNA"/>
</dbReference>
<accession>A0A6J6S9X1</accession>
<evidence type="ECO:0000313" key="4">
    <source>
        <dbReference type="EMBL" id="CAB4903029.1"/>
    </source>
</evidence>
<gene>
    <name evidence="3" type="ORF">UFOPK2683_01323</name>
    <name evidence="4" type="ORF">UFOPK3605_00595</name>
    <name evidence="5" type="ORF">UFOPK3897_00373</name>
    <name evidence="6" type="ORF">UFOPK4121_00545</name>
</gene>
<dbReference type="AlphaFoldDB" id="A0A6J6S9X1"/>
<protein>
    <submittedName>
        <fullName evidence="3">Unannotated protein</fullName>
    </submittedName>
</protein>
<dbReference type="Pfam" id="PF10105">
    <property type="entry name" value="DUF2344"/>
    <property type="match status" value="1"/>
</dbReference>
<dbReference type="EMBL" id="CAFBPQ010000011">
    <property type="protein sequence ID" value="CAB5019224.1"/>
    <property type="molecule type" value="Genomic_DNA"/>
</dbReference>
<dbReference type="InterPro" id="IPR018768">
    <property type="entry name" value="DUF2344"/>
</dbReference>
<feature type="compositionally biased region" description="Polar residues" evidence="1">
    <location>
        <begin position="263"/>
        <end position="275"/>
    </location>
</feature>
<name>A0A6J6S9X1_9ZZZZ</name>
<organism evidence="3">
    <name type="scientific">freshwater metagenome</name>
    <dbReference type="NCBI Taxonomy" id="449393"/>
    <lineage>
        <taxon>unclassified sequences</taxon>
        <taxon>metagenomes</taxon>
        <taxon>ecological metagenomes</taxon>
    </lineage>
</organism>
<evidence type="ECO:0000256" key="1">
    <source>
        <dbReference type="SAM" id="MobiDB-lite"/>
    </source>
</evidence>
<sequence length="275" mass="30109">MRGDLGFPIRLRYSKRGKIRFASHRDLARSFDRAFRIAELPLAFTLGFSPRPKISLGYALGVGHESNAEYLDIELLSPVDIEPLSARIGEALPDGVSIDGVVSLIPRAPALQEAVTLVALDLYLADMKPSLVEQVVQDANNRDEICVATTRKGRSITEDLRPGIKYMEFDGTNISLEVVTQPRGLRPADIARALREISNTPTGTGEDRVLRTHQWIERDGARLLPLEADRATPATNVAGDISKGISNDRGQISGRLARDADSSDTQQRSGTQQLV</sequence>
<dbReference type="EMBL" id="CAFBOF010000004">
    <property type="protein sequence ID" value="CAB4970411.1"/>
    <property type="molecule type" value="Genomic_DNA"/>
</dbReference>
<evidence type="ECO:0000313" key="6">
    <source>
        <dbReference type="EMBL" id="CAB5019224.1"/>
    </source>
</evidence>
<reference evidence="3" key="1">
    <citation type="submission" date="2020-05" db="EMBL/GenBank/DDBJ databases">
        <authorList>
            <person name="Chiriac C."/>
            <person name="Salcher M."/>
            <person name="Ghai R."/>
            <person name="Kavagutti S V."/>
        </authorList>
    </citation>
    <scope>NUCLEOTIDE SEQUENCE</scope>
</reference>
<feature type="region of interest" description="Disordered" evidence="1">
    <location>
        <begin position="235"/>
        <end position="275"/>
    </location>
</feature>
<feature type="domain" description="DUF2344" evidence="2">
    <location>
        <begin position="9"/>
        <end position="178"/>
    </location>
</feature>
<evidence type="ECO:0000259" key="2">
    <source>
        <dbReference type="Pfam" id="PF10105"/>
    </source>
</evidence>